<gene>
    <name evidence="6" type="ORF">CVD27_19400</name>
</gene>
<dbReference type="RefSeq" id="WP_101649545.1">
    <property type="nucleotide sequence ID" value="NZ_PGVE01000071.1"/>
</dbReference>
<dbReference type="InterPro" id="IPR054869">
    <property type="entry name" value="AlphKGSA_gudD"/>
</dbReference>
<dbReference type="PROSITE" id="PS00070">
    <property type="entry name" value="ALDEHYDE_DEHYDR_CYS"/>
    <property type="match status" value="1"/>
</dbReference>
<evidence type="ECO:0000256" key="4">
    <source>
        <dbReference type="RuleBase" id="RU003345"/>
    </source>
</evidence>
<dbReference type="InterPro" id="IPR016162">
    <property type="entry name" value="Ald_DH_N"/>
</dbReference>
<dbReference type="FunFam" id="3.40.605.10:FF:000007">
    <property type="entry name" value="NAD/NADP-dependent betaine aldehyde dehydrogenase"/>
    <property type="match status" value="1"/>
</dbReference>
<accession>A0A2N5HAF8</accession>
<name>A0A2N5HAF8_9BACI</name>
<organism evidence="6 7">
    <name type="scientific">Neobacillus cucumis</name>
    <dbReference type="NCBI Taxonomy" id="1740721"/>
    <lineage>
        <taxon>Bacteria</taxon>
        <taxon>Bacillati</taxon>
        <taxon>Bacillota</taxon>
        <taxon>Bacilli</taxon>
        <taxon>Bacillales</taxon>
        <taxon>Bacillaceae</taxon>
        <taxon>Neobacillus</taxon>
    </lineage>
</organism>
<keyword evidence="2 4" id="KW-0560">Oxidoreductase</keyword>
<sequence>MAILSETKTFLNYINGSWDTGSSGEVTKSINPANKEEVVGYVQNSTREDLNEAVQAAKQGHKSWKKLSGAERGNYLFKAAEIIEKQIDDIAETMTREMGKTLAEAKGETARGVAILRYYAGEGMRKMGDLIPSSDSGALMFSKRVPLGVVGVVTPWNFPVAIPIWKSAPALIYGNTVVLKPASEAAVTAAKVIECFHQAGFPKGVINLVTGKGSVIGQGLAEHQDVDAITFTGSNSVGNLIGKTAAARGAKYQLEMGGKNPIIIANDCDMELAVDAVLSGGLKSTGQKCTCSSRVIVQSGIYQEFKEKLLAKVETIKVGNGLDSDTWMGPCATLDQYNTVKSYIQKGLEEGAELIFGGDAPKSEELARGFYISPTIFENVTSRMTIAKEEIFGPVLALMKVETIEEAIDLANDTEFGLSASIFTKDIGKILMFIDDIEAGLVRVNSETAGVELQAPFGGMKASSSHSREQGEAAKEFFTTTKTVFIKG</sequence>
<dbReference type="PANTHER" id="PTHR11699">
    <property type="entry name" value="ALDEHYDE DEHYDROGENASE-RELATED"/>
    <property type="match status" value="1"/>
</dbReference>
<dbReference type="InterPro" id="IPR015590">
    <property type="entry name" value="Aldehyde_DH_dom"/>
</dbReference>
<keyword evidence="7" id="KW-1185">Reference proteome</keyword>
<dbReference type="Gene3D" id="3.40.605.10">
    <property type="entry name" value="Aldehyde Dehydrogenase, Chain A, domain 1"/>
    <property type="match status" value="1"/>
</dbReference>
<evidence type="ECO:0000259" key="5">
    <source>
        <dbReference type="Pfam" id="PF00171"/>
    </source>
</evidence>
<dbReference type="GO" id="GO:0016620">
    <property type="term" value="F:oxidoreductase activity, acting on the aldehyde or oxo group of donors, NAD or NADP as acceptor"/>
    <property type="evidence" value="ECO:0007669"/>
    <property type="project" value="InterPro"/>
</dbReference>
<evidence type="ECO:0000256" key="1">
    <source>
        <dbReference type="ARBA" id="ARBA00009986"/>
    </source>
</evidence>
<feature type="domain" description="Aldehyde dehydrogenase" evidence="5">
    <location>
        <begin position="20"/>
        <end position="484"/>
    </location>
</feature>
<dbReference type="Proteomes" id="UP000234950">
    <property type="component" value="Unassembled WGS sequence"/>
</dbReference>
<dbReference type="EMBL" id="PGVE01000071">
    <property type="protein sequence ID" value="PLS02502.1"/>
    <property type="molecule type" value="Genomic_DNA"/>
</dbReference>
<dbReference type="PROSITE" id="PS00687">
    <property type="entry name" value="ALDEHYDE_DEHYDR_GLU"/>
    <property type="match status" value="1"/>
</dbReference>
<reference evidence="6 7" key="1">
    <citation type="submission" date="2017-11" db="EMBL/GenBank/DDBJ databases">
        <title>Comparitive Functional Genomics of Dry Heat Resistant strains isolated from the Viking Spacecraft.</title>
        <authorList>
            <person name="Seuylemezian A."/>
            <person name="Cooper K."/>
            <person name="Vaishampayan P."/>
        </authorList>
    </citation>
    <scope>NUCLEOTIDE SEQUENCE [LARGE SCALE GENOMIC DNA]</scope>
    <source>
        <strain evidence="6 7">V32-6</strain>
    </source>
</reference>
<feature type="active site" evidence="3">
    <location>
        <position position="255"/>
    </location>
</feature>
<dbReference type="InterPro" id="IPR016161">
    <property type="entry name" value="Ald_DH/histidinol_DH"/>
</dbReference>
<dbReference type="FunFam" id="3.40.309.10:FF:000012">
    <property type="entry name" value="Betaine aldehyde dehydrogenase"/>
    <property type="match status" value="1"/>
</dbReference>
<dbReference type="AlphaFoldDB" id="A0A2N5HAF8"/>
<dbReference type="OrthoDB" id="9762913at2"/>
<evidence type="ECO:0000313" key="7">
    <source>
        <dbReference type="Proteomes" id="UP000234950"/>
    </source>
</evidence>
<dbReference type="NCBIfam" id="NF042993">
    <property type="entry name" value="AlphKGSA_gudD"/>
    <property type="match status" value="1"/>
</dbReference>
<evidence type="ECO:0000256" key="2">
    <source>
        <dbReference type="ARBA" id="ARBA00023002"/>
    </source>
</evidence>
<dbReference type="SUPFAM" id="SSF53720">
    <property type="entry name" value="ALDH-like"/>
    <property type="match status" value="1"/>
</dbReference>
<comment type="similarity">
    <text evidence="1 4">Belongs to the aldehyde dehydrogenase family.</text>
</comment>
<evidence type="ECO:0000256" key="3">
    <source>
        <dbReference type="PROSITE-ProRule" id="PRU10007"/>
    </source>
</evidence>
<dbReference type="InterPro" id="IPR016160">
    <property type="entry name" value="Ald_DH_CS_CYS"/>
</dbReference>
<comment type="caution">
    <text evidence="6">The sequence shown here is derived from an EMBL/GenBank/DDBJ whole genome shotgun (WGS) entry which is preliminary data.</text>
</comment>
<proteinExistence type="inferred from homology"/>
<dbReference type="InterPro" id="IPR016163">
    <property type="entry name" value="Ald_DH_C"/>
</dbReference>
<dbReference type="Pfam" id="PF00171">
    <property type="entry name" value="Aldedh"/>
    <property type="match status" value="1"/>
</dbReference>
<evidence type="ECO:0000313" key="6">
    <source>
        <dbReference type="EMBL" id="PLS02502.1"/>
    </source>
</evidence>
<dbReference type="Gene3D" id="3.40.309.10">
    <property type="entry name" value="Aldehyde Dehydrogenase, Chain A, domain 2"/>
    <property type="match status" value="1"/>
</dbReference>
<protein>
    <submittedName>
        <fullName evidence="6">Aldehyde dehydrogenase family protein</fullName>
    </submittedName>
</protein>
<dbReference type="InterPro" id="IPR029510">
    <property type="entry name" value="Ald_DH_CS_GLU"/>
</dbReference>